<dbReference type="EMBL" id="CP070499">
    <property type="protein sequence ID" value="QSB15226.1"/>
    <property type="molecule type" value="Genomic_DNA"/>
</dbReference>
<dbReference type="RefSeq" id="WP_239677407.1">
    <property type="nucleotide sequence ID" value="NZ_CP070499.1"/>
</dbReference>
<evidence type="ECO:0000313" key="3">
    <source>
        <dbReference type="Proteomes" id="UP000662857"/>
    </source>
</evidence>
<accession>A0A895YKP8</accession>
<evidence type="ECO:0000313" key="2">
    <source>
        <dbReference type="EMBL" id="QSB15226.1"/>
    </source>
</evidence>
<name>A0A895YKP8_9ACTN</name>
<proteinExistence type="predicted"/>
<keyword evidence="3" id="KW-1185">Reference proteome</keyword>
<keyword evidence="1" id="KW-0472">Membrane</keyword>
<reference evidence="2" key="1">
    <citation type="submission" date="2021-02" db="EMBL/GenBank/DDBJ databases">
        <title>Natrosporangium hydrolyticum gen. nov., sp. nov, a haloalkaliphilic actinobacterium from a soda solonchak soil.</title>
        <authorList>
            <person name="Sorokin D.Y."/>
            <person name="Khijniak T.V."/>
            <person name="Zakharycheva A.P."/>
            <person name="Boueva O.V."/>
            <person name="Ariskina E.V."/>
            <person name="Hahnke R.L."/>
            <person name="Bunk B."/>
            <person name="Sproer C."/>
            <person name="Schumann P."/>
            <person name="Evtushenko L.I."/>
            <person name="Kublanov I.V."/>
        </authorList>
    </citation>
    <scope>NUCLEOTIDE SEQUENCE</scope>
    <source>
        <strain evidence="2">DSM 106523</strain>
    </source>
</reference>
<feature type="transmembrane region" description="Helical" evidence="1">
    <location>
        <begin position="6"/>
        <end position="23"/>
    </location>
</feature>
<protein>
    <submittedName>
        <fullName evidence="2">Uncharacterized protein</fullName>
    </submittedName>
</protein>
<gene>
    <name evidence="2" type="ORF">JQS43_02340</name>
</gene>
<keyword evidence="1" id="KW-0812">Transmembrane</keyword>
<dbReference type="Proteomes" id="UP000662857">
    <property type="component" value="Chromosome"/>
</dbReference>
<organism evidence="2 3">
    <name type="scientific">Natronosporangium hydrolyticum</name>
    <dbReference type="NCBI Taxonomy" id="2811111"/>
    <lineage>
        <taxon>Bacteria</taxon>
        <taxon>Bacillati</taxon>
        <taxon>Actinomycetota</taxon>
        <taxon>Actinomycetes</taxon>
        <taxon>Micromonosporales</taxon>
        <taxon>Micromonosporaceae</taxon>
        <taxon>Natronosporangium</taxon>
    </lineage>
</organism>
<dbReference type="KEGG" id="nhy:JQS43_02340"/>
<dbReference type="AlphaFoldDB" id="A0A895YKP8"/>
<evidence type="ECO:0000256" key="1">
    <source>
        <dbReference type="SAM" id="Phobius"/>
    </source>
</evidence>
<sequence>MDLGSLLWALPTVFIAAFLAVLLENARERFRTRKWVIRNLREMAASLTDIAVDRMDEKVAALEQWLAADTPELDEAVWQRAHMLVASAAPELSPLLRSDAATSVSVKVFQSVYRLESVAAELTLVEGLLHESFVRDVLPLWYERRAPLQGADARRVRAFRDILLEYQRQLAKVRAVLQEFQQAVARL</sequence>
<keyword evidence="1" id="KW-1133">Transmembrane helix</keyword>